<dbReference type="PROSITE" id="PS00211">
    <property type="entry name" value="ABC_TRANSPORTER_1"/>
    <property type="match status" value="1"/>
</dbReference>
<dbReference type="PANTHER" id="PTHR42788:SF13">
    <property type="entry name" value="ALIPHATIC SULFONATES IMPORT ATP-BINDING PROTEIN SSUB"/>
    <property type="match status" value="1"/>
</dbReference>
<sequence length="278" mass="29530">MRESESTVSTAAAATLSRPERQSDIGISGLSKSYGLPGHEVMAMNDVTLDVASGEFVAIVGASGCGKSTLLRILAGFEKPSTGTVLVAGAPVTGPGSDRGVVFQDYGLFPWLTVRENVAYGPRQHGVGRRDARRAADHFLELVGLTRSASKFPGQLSGGMQQRVAIARVLANDPAVLLMDEPFGALDALTRTELQTELRRIHRANAATIVFVTHSIEEAVYLADRVVVMTGGAAHGVPGHIRQIVPVNLGDDRDPSSLEFNAVKRMIADLVHEGSDHV</sequence>
<evidence type="ECO:0000256" key="4">
    <source>
        <dbReference type="SAM" id="MobiDB-lite"/>
    </source>
</evidence>
<dbReference type="InterPro" id="IPR017871">
    <property type="entry name" value="ABC_transporter-like_CS"/>
</dbReference>
<dbReference type="Pfam" id="PF00005">
    <property type="entry name" value="ABC_tran"/>
    <property type="match status" value="1"/>
</dbReference>
<dbReference type="GO" id="GO:0005524">
    <property type="term" value="F:ATP binding"/>
    <property type="evidence" value="ECO:0007669"/>
    <property type="project" value="UniProtKB-KW"/>
</dbReference>
<dbReference type="PROSITE" id="PS50893">
    <property type="entry name" value="ABC_TRANSPORTER_2"/>
    <property type="match status" value="1"/>
</dbReference>
<dbReference type="EMBL" id="SOHE01000053">
    <property type="protein sequence ID" value="TFD48986.1"/>
    <property type="molecule type" value="Genomic_DNA"/>
</dbReference>
<gene>
    <name evidence="6" type="ORF">E3T55_13205</name>
</gene>
<dbReference type="InterPro" id="IPR003439">
    <property type="entry name" value="ABC_transporter-like_ATP-bd"/>
</dbReference>
<evidence type="ECO:0000259" key="5">
    <source>
        <dbReference type="PROSITE" id="PS50893"/>
    </source>
</evidence>
<dbReference type="Gene3D" id="3.40.50.300">
    <property type="entry name" value="P-loop containing nucleotide triphosphate hydrolases"/>
    <property type="match status" value="1"/>
</dbReference>
<evidence type="ECO:0000256" key="2">
    <source>
        <dbReference type="ARBA" id="ARBA00022741"/>
    </source>
</evidence>
<dbReference type="InterPro" id="IPR027417">
    <property type="entry name" value="P-loop_NTPase"/>
</dbReference>
<keyword evidence="7" id="KW-1185">Reference proteome</keyword>
<name>A0A4R8ZYL1_9MICO</name>
<comment type="caution">
    <text evidence="6">The sequence shown here is derived from an EMBL/GenBank/DDBJ whole genome shotgun (WGS) entry which is preliminary data.</text>
</comment>
<evidence type="ECO:0000256" key="1">
    <source>
        <dbReference type="ARBA" id="ARBA00022448"/>
    </source>
</evidence>
<organism evidence="6 7">
    <name type="scientific">Cryobacterium frigoriphilum</name>
    <dbReference type="NCBI Taxonomy" id="1259150"/>
    <lineage>
        <taxon>Bacteria</taxon>
        <taxon>Bacillati</taxon>
        <taxon>Actinomycetota</taxon>
        <taxon>Actinomycetes</taxon>
        <taxon>Micrococcales</taxon>
        <taxon>Microbacteriaceae</taxon>
        <taxon>Cryobacterium</taxon>
    </lineage>
</organism>
<feature type="domain" description="ABC transporter" evidence="5">
    <location>
        <begin position="25"/>
        <end position="256"/>
    </location>
</feature>
<dbReference type="Proteomes" id="UP000297447">
    <property type="component" value="Unassembled WGS sequence"/>
</dbReference>
<dbReference type="CDD" id="cd03293">
    <property type="entry name" value="ABC_NrtD_SsuB_transporters"/>
    <property type="match status" value="1"/>
</dbReference>
<dbReference type="OrthoDB" id="8773773at2"/>
<dbReference type="GO" id="GO:0016887">
    <property type="term" value="F:ATP hydrolysis activity"/>
    <property type="evidence" value="ECO:0007669"/>
    <property type="project" value="InterPro"/>
</dbReference>
<protein>
    <submittedName>
        <fullName evidence="6">ABC transporter ATP-binding protein</fullName>
    </submittedName>
</protein>
<proteinExistence type="predicted"/>
<evidence type="ECO:0000313" key="7">
    <source>
        <dbReference type="Proteomes" id="UP000297447"/>
    </source>
</evidence>
<reference evidence="6 7" key="1">
    <citation type="submission" date="2019-03" db="EMBL/GenBank/DDBJ databases">
        <title>Genomics of glacier-inhabiting Cryobacterium strains.</title>
        <authorList>
            <person name="Liu Q."/>
            <person name="Xin Y.-H."/>
        </authorList>
    </citation>
    <scope>NUCLEOTIDE SEQUENCE [LARGE SCALE GENOMIC DNA]</scope>
    <source>
        <strain evidence="6 7">Hh14</strain>
    </source>
</reference>
<keyword evidence="1" id="KW-0813">Transport</keyword>
<keyword evidence="3 6" id="KW-0067">ATP-binding</keyword>
<dbReference type="AlphaFoldDB" id="A0A4R8ZYL1"/>
<evidence type="ECO:0000256" key="3">
    <source>
        <dbReference type="ARBA" id="ARBA00022840"/>
    </source>
</evidence>
<dbReference type="PANTHER" id="PTHR42788">
    <property type="entry name" value="TAURINE IMPORT ATP-BINDING PROTEIN-RELATED"/>
    <property type="match status" value="1"/>
</dbReference>
<feature type="compositionally biased region" description="Low complexity" evidence="4">
    <location>
        <begin position="1"/>
        <end position="17"/>
    </location>
</feature>
<feature type="region of interest" description="Disordered" evidence="4">
    <location>
        <begin position="1"/>
        <end position="20"/>
    </location>
</feature>
<dbReference type="SMART" id="SM00382">
    <property type="entry name" value="AAA"/>
    <property type="match status" value="1"/>
</dbReference>
<dbReference type="InterPro" id="IPR050166">
    <property type="entry name" value="ABC_transporter_ATP-bind"/>
</dbReference>
<keyword evidence="2" id="KW-0547">Nucleotide-binding</keyword>
<evidence type="ECO:0000313" key="6">
    <source>
        <dbReference type="EMBL" id="TFD48986.1"/>
    </source>
</evidence>
<dbReference type="InterPro" id="IPR003593">
    <property type="entry name" value="AAA+_ATPase"/>
</dbReference>
<dbReference type="SUPFAM" id="SSF52540">
    <property type="entry name" value="P-loop containing nucleoside triphosphate hydrolases"/>
    <property type="match status" value="1"/>
</dbReference>
<accession>A0A4R8ZYL1</accession>